<dbReference type="Gene3D" id="2.40.170.20">
    <property type="entry name" value="TonB-dependent receptor, beta-barrel domain"/>
    <property type="match status" value="1"/>
</dbReference>
<organism evidence="16 17">
    <name type="scientific">Allosphingosinicella deserti</name>
    <dbReference type="NCBI Taxonomy" id="2116704"/>
    <lineage>
        <taxon>Bacteria</taxon>
        <taxon>Pseudomonadati</taxon>
        <taxon>Pseudomonadota</taxon>
        <taxon>Alphaproteobacteria</taxon>
        <taxon>Sphingomonadales</taxon>
        <taxon>Sphingomonadaceae</taxon>
        <taxon>Allosphingosinicella</taxon>
    </lineage>
</organism>
<proteinExistence type="inferred from homology"/>
<dbReference type="Pfam" id="PF00593">
    <property type="entry name" value="TonB_dep_Rec_b-barrel"/>
    <property type="match status" value="1"/>
</dbReference>
<evidence type="ECO:0000256" key="10">
    <source>
        <dbReference type="ARBA" id="ARBA00023237"/>
    </source>
</evidence>
<evidence type="ECO:0000256" key="8">
    <source>
        <dbReference type="ARBA" id="ARBA00023077"/>
    </source>
</evidence>
<evidence type="ECO:0000256" key="3">
    <source>
        <dbReference type="ARBA" id="ARBA00022452"/>
    </source>
</evidence>
<evidence type="ECO:0000256" key="12">
    <source>
        <dbReference type="RuleBase" id="RU003357"/>
    </source>
</evidence>
<accession>A0A2P7QKT6</accession>
<dbReference type="InterPro" id="IPR000531">
    <property type="entry name" value="Beta-barrel_TonB"/>
</dbReference>
<dbReference type="OrthoDB" id="9760333at2"/>
<keyword evidence="9 11" id="KW-0472">Membrane</keyword>
<keyword evidence="6" id="KW-0408">Iron</keyword>
<dbReference type="Proteomes" id="UP000241167">
    <property type="component" value="Unassembled WGS sequence"/>
</dbReference>
<feature type="domain" description="TonB-dependent receptor plug" evidence="15">
    <location>
        <begin position="57"/>
        <end position="167"/>
    </location>
</feature>
<gene>
    <name evidence="16" type="ORF">C7I55_19195</name>
</gene>
<evidence type="ECO:0000256" key="6">
    <source>
        <dbReference type="ARBA" id="ARBA00023004"/>
    </source>
</evidence>
<evidence type="ECO:0000313" key="17">
    <source>
        <dbReference type="Proteomes" id="UP000241167"/>
    </source>
</evidence>
<keyword evidence="5 11" id="KW-0812">Transmembrane</keyword>
<keyword evidence="2 11" id="KW-0813">Transport</keyword>
<dbReference type="SUPFAM" id="SSF56935">
    <property type="entry name" value="Porins"/>
    <property type="match status" value="1"/>
</dbReference>
<dbReference type="GO" id="GO:0006826">
    <property type="term" value="P:iron ion transport"/>
    <property type="evidence" value="ECO:0007669"/>
    <property type="project" value="UniProtKB-KW"/>
</dbReference>
<comment type="caution">
    <text evidence="16">The sequence shown here is derived from an EMBL/GenBank/DDBJ whole genome shotgun (WGS) entry which is preliminary data.</text>
</comment>
<dbReference type="PANTHER" id="PTHR32552:SF81">
    <property type="entry name" value="TONB-DEPENDENT OUTER MEMBRANE RECEPTOR"/>
    <property type="match status" value="1"/>
</dbReference>
<evidence type="ECO:0000256" key="13">
    <source>
        <dbReference type="SAM" id="SignalP"/>
    </source>
</evidence>
<feature type="domain" description="TonB-dependent receptor-like beta-barrel" evidence="14">
    <location>
        <begin position="303"/>
        <end position="708"/>
    </location>
</feature>
<dbReference type="PROSITE" id="PS52016">
    <property type="entry name" value="TONB_DEPENDENT_REC_3"/>
    <property type="match status" value="1"/>
</dbReference>
<feature type="chain" id="PRO_5015192552" evidence="13">
    <location>
        <begin position="23"/>
        <end position="747"/>
    </location>
</feature>
<comment type="subcellular location">
    <subcellularLocation>
        <location evidence="1 11">Cell outer membrane</location>
        <topology evidence="1 11">Multi-pass membrane protein</topology>
    </subcellularLocation>
</comment>
<reference evidence="16 17" key="1">
    <citation type="submission" date="2018-03" db="EMBL/GenBank/DDBJ databases">
        <title>The draft genome of Sphingosinicella sp. GL-C-18.</title>
        <authorList>
            <person name="Liu L."/>
            <person name="Li L."/>
            <person name="Liang L."/>
            <person name="Zhang X."/>
            <person name="Wang T."/>
        </authorList>
    </citation>
    <scope>NUCLEOTIDE SEQUENCE [LARGE SCALE GENOMIC DNA]</scope>
    <source>
        <strain evidence="16 17">GL-C-18</strain>
    </source>
</reference>
<dbReference type="CDD" id="cd01347">
    <property type="entry name" value="ligand_gated_channel"/>
    <property type="match status" value="1"/>
</dbReference>
<dbReference type="InterPro" id="IPR012910">
    <property type="entry name" value="Plug_dom"/>
</dbReference>
<dbReference type="EMBL" id="PXYI01000006">
    <property type="protein sequence ID" value="PSJ38550.1"/>
    <property type="molecule type" value="Genomic_DNA"/>
</dbReference>
<evidence type="ECO:0000259" key="15">
    <source>
        <dbReference type="Pfam" id="PF07715"/>
    </source>
</evidence>
<sequence>MSLRAALAASAATFLFAAPAAAQESSAGDAPTSDADRYAGSDEEIIVTAQKREQVLIEVPQSITVVGEQTLQRQQANDFQDYVGLVPGLSLEATTPGVTRISLRGINTGGVASTVGVYVDETPFGSSSGLANAAILAGDFDTFDIARVEVLRGPQGTLYGASSLGGVLKFVTNAPDTKDFLVRGQIGAETVSGGDMSYSGGAIVNVPVSDTFAVRASGFYREIGGFIDSIGTEGSDVEEDINDAKVFGGRVSALFKPSDRLSIRLSALAQNIEVDSSSYVESDRATGALLYGRLSQSQIIPEFNDVDYRLYNGAVDWDFGFASLMSSTSYGIFHQELLSDLTFQFGGLISAVLGRPLGLFQSQVTETKKFTQEFRLVSPESDTFEWLLGAYYTNEDSAIDQDFTAFDRPAETPATGLPLLGAAQLVSDYEEIAAFGNATIHLGPRFEVTFGGRVSRNEQSATQALDGLLVGGPSNFEDSSSSETVFTYSVAPRFEVSEHASLYARVASGYRPGGPNVLPTAAPPGTPGSYESDRLTSFELGAKAETADGRFAIDASVYYLDWKDIQLIAQINNVGLNINGGTARSVGGEVTATVRPTAGLSIGFNAAYVDAQLTEDTNPLVGGLDGDPLPNTPELSANVSVDYDWRMGNVAPFVGANLRFVGEQVAEFDPSFREEFGRQPLLSGYEVVDLRAGVDLGRFTVQAYVKNLTNARGRTSRFGDPGTLPNNAVGTGIIRPRTVGVTLTAGF</sequence>
<dbReference type="Pfam" id="PF07715">
    <property type="entry name" value="Plug"/>
    <property type="match status" value="1"/>
</dbReference>
<evidence type="ECO:0000313" key="16">
    <source>
        <dbReference type="EMBL" id="PSJ38550.1"/>
    </source>
</evidence>
<evidence type="ECO:0000256" key="4">
    <source>
        <dbReference type="ARBA" id="ARBA00022496"/>
    </source>
</evidence>
<keyword evidence="4" id="KW-0410">Iron transport</keyword>
<keyword evidence="13" id="KW-0732">Signal</keyword>
<dbReference type="InterPro" id="IPR036942">
    <property type="entry name" value="Beta-barrel_TonB_sf"/>
</dbReference>
<evidence type="ECO:0000256" key="5">
    <source>
        <dbReference type="ARBA" id="ARBA00022692"/>
    </source>
</evidence>
<keyword evidence="16" id="KW-0675">Receptor</keyword>
<comment type="similarity">
    <text evidence="11 12">Belongs to the TonB-dependent receptor family.</text>
</comment>
<keyword evidence="17" id="KW-1185">Reference proteome</keyword>
<evidence type="ECO:0000256" key="2">
    <source>
        <dbReference type="ARBA" id="ARBA00022448"/>
    </source>
</evidence>
<dbReference type="InterPro" id="IPR039426">
    <property type="entry name" value="TonB-dep_rcpt-like"/>
</dbReference>
<dbReference type="PANTHER" id="PTHR32552">
    <property type="entry name" value="FERRICHROME IRON RECEPTOR-RELATED"/>
    <property type="match status" value="1"/>
</dbReference>
<feature type="signal peptide" evidence="13">
    <location>
        <begin position="1"/>
        <end position="22"/>
    </location>
</feature>
<evidence type="ECO:0000256" key="9">
    <source>
        <dbReference type="ARBA" id="ARBA00023136"/>
    </source>
</evidence>
<evidence type="ECO:0000256" key="7">
    <source>
        <dbReference type="ARBA" id="ARBA00023065"/>
    </source>
</evidence>
<evidence type="ECO:0000256" key="11">
    <source>
        <dbReference type="PROSITE-ProRule" id="PRU01360"/>
    </source>
</evidence>
<keyword evidence="3 11" id="KW-1134">Transmembrane beta strand</keyword>
<name>A0A2P7QKT6_9SPHN</name>
<evidence type="ECO:0000256" key="1">
    <source>
        <dbReference type="ARBA" id="ARBA00004571"/>
    </source>
</evidence>
<protein>
    <submittedName>
        <fullName evidence="16">TonB-dependent receptor</fullName>
    </submittedName>
</protein>
<dbReference type="AlphaFoldDB" id="A0A2P7QKT6"/>
<keyword evidence="10 11" id="KW-0998">Cell outer membrane</keyword>
<keyword evidence="7" id="KW-0406">Ion transport</keyword>
<keyword evidence="8 12" id="KW-0798">TonB box</keyword>
<evidence type="ECO:0000259" key="14">
    <source>
        <dbReference type="Pfam" id="PF00593"/>
    </source>
</evidence>
<dbReference type="GO" id="GO:0009279">
    <property type="term" value="C:cell outer membrane"/>
    <property type="evidence" value="ECO:0007669"/>
    <property type="project" value="UniProtKB-SubCell"/>
</dbReference>